<keyword evidence="2" id="KW-1185">Reference proteome</keyword>
<sequence length="65" mass="7201">MERQAACGLTGARYVIGARYAAHRNITGDRSSIFAAVLKGEQTFAFELALELPQTHRKKHNVITD</sequence>
<protein>
    <submittedName>
        <fullName evidence="1">Uncharacterized protein</fullName>
    </submittedName>
</protein>
<dbReference type="EMBL" id="KQ459984">
    <property type="protein sequence ID" value="KPJ19043.1"/>
    <property type="molecule type" value="Genomic_DNA"/>
</dbReference>
<dbReference type="Proteomes" id="UP000053240">
    <property type="component" value="Unassembled WGS sequence"/>
</dbReference>
<accession>A0A194RMI9</accession>
<proteinExistence type="predicted"/>
<reference evidence="1 2" key="1">
    <citation type="journal article" date="2015" name="Nat. Commun.">
        <title>Outbred genome sequencing and CRISPR/Cas9 gene editing in butterflies.</title>
        <authorList>
            <person name="Li X."/>
            <person name="Fan D."/>
            <person name="Zhang W."/>
            <person name="Liu G."/>
            <person name="Zhang L."/>
            <person name="Zhao L."/>
            <person name="Fang X."/>
            <person name="Chen L."/>
            <person name="Dong Y."/>
            <person name="Chen Y."/>
            <person name="Ding Y."/>
            <person name="Zhao R."/>
            <person name="Feng M."/>
            <person name="Zhu Y."/>
            <person name="Feng Y."/>
            <person name="Jiang X."/>
            <person name="Zhu D."/>
            <person name="Xiang H."/>
            <person name="Feng X."/>
            <person name="Li S."/>
            <person name="Wang J."/>
            <person name="Zhang G."/>
            <person name="Kronforst M.R."/>
            <person name="Wang W."/>
        </authorList>
    </citation>
    <scope>NUCLEOTIDE SEQUENCE [LARGE SCALE GENOMIC DNA]</scope>
    <source>
        <strain evidence="1">Ya'a_city_454_Pm</strain>
        <tissue evidence="1">Whole body</tissue>
    </source>
</reference>
<evidence type="ECO:0000313" key="2">
    <source>
        <dbReference type="Proteomes" id="UP000053240"/>
    </source>
</evidence>
<dbReference type="AlphaFoldDB" id="A0A194RMI9"/>
<evidence type="ECO:0000313" key="1">
    <source>
        <dbReference type="EMBL" id="KPJ19043.1"/>
    </source>
</evidence>
<name>A0A194RMI9_PAPMA</name>
<organism evidence="1 2">
    <name type="scientific">Papilio machaon</name>
    <name type="common">Old World swallowtail butterfly</name>
    <dbReference type="NCBI Taxonomy" id="76193"/>
    <lineage>
        <taxon>Eukaryota</taxon>
        <taxon>Metazoa</taxon>
        <taxon>Ecdysozoa</taxon>
        <taxon>Arthropoda</taxon>
        <taxon>Hexapoda</taxon>
        <taxon>Insecta</taxon>
        <taxon>Pterygota</taxon>
        <taxon>Neoptera</taxon>
        <taxon>Endopterygota</taxon>
        <taxon>Lepidoptera</taxon>
        <taxon>Glossata</taxon>
        <taxon>Ditrysia</taxon>
        <taxon>Papilionoidea</taxon>
        <taxon>Papilionidae</taxon>
        <taxon>Papilioninae</taxon>
        <taxon>Papilio</taxon>
    </lineage>
</organism>
<gene>
    <name evidence="1" type="ORF">RR48_12554</name>
</gene>
<dbReference type="InParanoid" id="A0A194RMI9"/>